<evidence type="ECO:0000313" key="8">
    <source>
        <dbReference type="Proteomes" id="UP001161247"/>
    </source>
</evidence>
<evidence type="ECO:0000256" key="5">
    <source>
        <dbReference type="SAM" id="MobiDB-lite"/>
    </source>
</evidence>
<sequence length="310" mass="35577">MGLAPTKRASPPEDETEQQTNRTSLGDAASSIFESVPRKRRSDIPVRLGRQFMTASALSFESSVCSPEGENPGIIQELPSKKVAVCKRKRKSTPDVSIVKKTEANPSSFWSLRVRGRRGGFSSFAQQGKLDDATFEEFRAHIWSTFPEESRKSFSYLDSLWFNLYAEEKAPKQKVLNWIKKKDILSTKYVLVPIVLWSHWSLLILCNFNPSLQFRSREMSESRCMLLLDSLQQTNPKRLEPVIRKYATLYQIPETMHSIRKIPFLIPKVPQQRDGVECGRFVLYYLRLFIDNAPEDFSISGSEGYPYFVS</sequence>
<keyword evidence="8" id="KW-1185">Reference proteome</keyword>
<dbReference type="Pfam" id="PF02902">
    <property type="entry name" value="Peptidase_C48"/>
    <property type="match status" value="1"/>
</dbReference>
<protein>
    <submittedName>
        <fullName evidence="7">OLC1v1030387C1</fullName>
    </submittedName>
</protein>
<accession>A0AAV1CHX2</accession>
<feature type="domain" description="Ubiquitin-like protease family profile" evidence="6">
    <location>
        <begin position="114"/>
        <end position="289"/>
    </location>
</feature>
<evidence type="ECO:0000256" key="4">
    <source>
        <dbReference type="ARBA" id="ARBA00022807"/>
    </source>
</evidence>
<dbReference type="PANTHER" id="PTHR46915:SF6">
    <property type="entry name" value="CYSTEINE PROTEINASES SUPERFAMILY PROTEIN"/>
    <property type="match status" value="1"/>
</dbReference>
<evidence type="ECO:0000313" key="7">
    <source>
        <dbReference type="EMBL" id="CAI9094620.1"/>
    </source>
</evidence>
<gene>
    <name evidence="7" type="ORF">OLC1_LOCUS5739</name>
</gene>
<evidence type="ECO:0000256" key="1">
    <source>
        <dbReference type="ARBA" id="ARBA00005234"/>
    </source>
</evidence>
<feature type="region of interest" description="Disordered" evidence="5">
    <location>
        <begin position="1"/>
        <end position="36"/>
    </location>
</feature>
<evidence type="ECO:0000256" key="3">
    <source>
        <dbReference type="ARBA" id="ARBA00022801"/>
    </source>
</evidence>
<dbReference type="GO" id="GO:0008234">
    <property type="term" value="F:cysteine-type peptidase activity"/>
    <property type="evidence" value="ECO:0007669"/>
    <property type="project" value="UniProtKB-KW"/>
</dbReference>
<dbReference type="InterPro" id="IPR038765">
    <property type="entry name" value="Papain-like_cys_pep_sf"/>
</dbReference>
<dbReference type="GO" id="GO:0006508">
    <property type="term" value="P:proteolysis"/>
    <property type="evidence" value="ECO:0007669"/>
    <property type="project" value="UniProtKB-KW"/>
</dbReference>
<dbReference type="Gene3D" id="3.40.395.10">
    <property type="entry name" value="Adenoviral Proteinase, Chain A"/>
    <property type="match status" value="1"/>
</dbReference>
<evidence type="ECO:0000259" key="6">
    <source>
        <dbReference type="PROSITE" id="PS50600"/>
    </source>
</evidence>
<dbReference type="InterPro" id="IPR003653">
    <property type="entry name" value="Peptidase_C48_C"/>
</dbReference>
<dbReference type="EMBL" id="OX459119">
    <property type="protein sequence ID" value="CAI9094620.1"/>
    <property type="molecule type" value="Genomic_DNA"/>
</dbReference>
<dbReference type="AlphaFoldDB" id="A0AAV1CHX2"/>
<keyword evidence="3" id="KW-0378">Hydrolase</keyword>
<keyword evidence="2" id="KW-0645">Protease</keyword>
<name>A0AAV1CHX2_OLDCO</name>
<keyword evidence="4" id="KW-0788">Thiol protease</keyword>
<evidence type="ECO:0000256" key="2">
    <source>
        <dbReference type="ARBA" id="ARBA00022670"/>
    </source>
</evidence>
<dbReference type="PANTHER" id="PTHR46915">
    <property type="entry name" value="UBIQUITIN-LIKE PROTEASE 4-RELATED"/>
    <property type="match status" value="1"/>
</dbReference>
<dbReference type="SUPFAM" id="SSF54001">
    <property type="entry name" value="Cysteine proteinases"/>
    <property type="match status" value="1"/>
</dbReference>
<proteinExistence type="inferred from homology"/>
<comment type="similarity">
    <text evidence="1">Belongs to the peptidase C48 family.</text>
</comment>
<dbReference type="Proteomes" id="UP001161247">
    <property type="component" value="Chromosome 2"/>
</dbReference>
<reference evidence="7" key="1">
    <citation type="submission" date="2023-03" db="EMBL/GenBank/DDBJ databases">
        <authorList>
            <person name="Julca I."/>
        </authorList>
    </citation>
    <scope>NUCLEOTIDE SEQUENCE</scope>
</reference>
<dbReference type="GO" id="GO:0016926">
    <property type="term" value="P:protein desumoylation"/>
    <property type="evidence" value="ECO:0007669"/>
    <property type="project" value="UniProtKB-ARBA"/>
</dbReference>
<organism evidence="7 8">
    <name type="scientific">Oldenlandia corymbosa var. corymbosa</name>
    <dbReference type="NCBI Taxonomy" id="529605"/>
    <lineage>
        <taxon>Eukaryota</taxon>
        <taxon>Viridiplantae</taxon>
        <taxon>Streptophyta</taxon>
        <taxon>Embryophyta</taxon>
        <taxon>Tracheophyta</taxon>
        <taxon>Spermatophyta</taxon>
        <taxon>Magnoliopsida</taxon>
        <taxon>eudicotyledons</taxon>
        <taxon>Gunneridae</taxon>
        <taxon>Pentapetalae</taxon>
        <taxon>asterids</taxon>
        <taxon>lamiids</taxon>
        <taxon>Gentianales</taxon>
        <taxon>Rubiaceae</taxon>
        <taxon>Rubioideae</taxon>
        <taxon>Spermacoceae</taxon>
        <taxon>Hedyotis-Oldenlandia complex</taxon>
        <taxon>Oldenlandia</taxon>
    </lineage>
</organism>
<dbReference type="PROSITE" id="PS50600">
    <property type="entry name" value="ULP_PROTEASE"/>
    <property type="match status" value="1"/>
</dbReference>